<dbReference type="EC" id="3.2.1.25" evidence="3"/>
<dbReference type="SUPFAM" id="SSF51445">
    <property type="entry name" value="(Trans)glycosidases"/>
    <property type="match status" value="2"/>
</dbReference>
<evidence type="ECO:0000256" key="1">
    <source>
        <dbReference type="ARBA" id="ARBA00000829"/>
    </source>
</evidence>
<dbReference type="Gene3D" id="3.20.20.80">
    <property type="entry name" value="Glycosidases"/>
    <property type="match status" value="2"/>
</dbReference>
<dbReference type="AlphaFoldDB" id="A0A9D9IDZ1"/>
<dbReference type="InterPro" id="IPR041625">
    <property type="entry name" value="Beta-mannosidase_Ig"/>
</dbReference>
<reference evidence="10" key="2">
    <citation type="journal article" date="2021" name="PeerJ">
        <title>Extensive microbial diversity within the chicken gut microbiome revealed by metagenomics and culture.</title>
        <authorList>
            <person name="Gilroy R."/>
            <person name="Ravi A."/>
            <person name="Getino M."/>
            <person name="Pursley I."/>
            <person name="Horton D.L."/>
            <person name="Alikhan N.F."/>
            <person name="Baker D."/>
            <person name="Gharbi K."/>
            <person name="Hall N."/>
            <person name="Watson M."/>
            <person name="Adriaenssens E.M."/>
            <person name="Foster-Nyarko E."/>
            <person name="Jarju S."/>
            <person name="Secka A."/>
            <person name="Antonio M."/>
            <person name="Oren A."/>
            <person name="Chaudhuri R.R."/>
            <person name="La Ragione R."/>
            <person name="Hildebrand F."/>
            <person name="Pallen M.J."/>
        </authorList>
    </citation>
    <scope>NUCLEOTIDE SEQUENCE</scope>
    <source>
        <strain evidence="10">14700</strain>
    </source>
</reference>
<evidence type="ECO:0000256" key="6">
    <source>
        <dbReference type="ARBA" id="ARBA00023295"/>
    </source>
</evidence>
<evidence type="ECO:0000313" key="11">
    <source>
        <dbReference type="Proteomes" id="UP000810292"/>
    </source>
</evidence>
<dbReference type="Gene3D" id="2.60.40.10">
    <property type="entry name" value="Immunoglobulins"/>
    <property type="match status" value="3"/>
</dbReference>
<evidence type="ECO:0000259" key="7">
    <source>
        <dbReference type="Pfam" id="PF17753"/>
    </source>
</evidence>
<proteinExistence type="predicted"/>
<dbReference type="SUPFAM" id="SSF49785">
    <property type="entry name" value="Galactose-binding domain-like"/>
    <property type="match status" value="1"/>
</dbReference>
<keyword evidence="4" id="KW-0378">Hydrolase</keyword>
<dbReference type="InterPro" id="IPR036156">
    <property type="entry name" value="Beta-gal/glucu_dom_sf"/>
</dbReference>
<keyword evidence="5" id="KW-0325">Glycoprotein</keyword>
<evidence type="ECO:0000259" key="8">
    <source>
        <dbReference type="Pfam" id="PF17786"/>
    </source>
</evidence>
<accession>A0A9D9IDZ1</accession>
<feature type="domain" description="Mannosidase Ig/CBM-like" evidence="8">
    <location>
        <begin position="488"/>
        <end position="571"/>
    </location>
</feature>
<dbReference type="Pfam" id="PF22666">
    <property type="entry name" value="Glyco_hydro_2_N2"/>
    <property type="match status" value="1"/>
</dbReference>
<dbReference type="InterPro" id="IPR008979">
    <property type="entry name" value="Galactose-bd-like_sf"/>
</dbReference>
<comment type="caution">
    <text evidence="10">The sequence shown here is derived from an EMBL/GenBank/DDBJ whole genome shotgun (WGS) entry which is preliminary data.</text>
</comment>
<dbReference type="SUPFAM" id="SSF49303">
    <property type="entry name" value="beta-Galactosidase/glucuronidase domain"/>
    <property type="match status" value="3"/>
</dbReference>
<gene>
    <name evidence="10" type="ORF">IAA72_08440</name>
</gene>
<evidence type="ECO:0000313" key="10">
    <source>
        <dbReference type="EMBL" id="MBO8469796.1"/>
    </source>
</evidence>
<feature type="domain" description="Beta-mannosidase-like galactose-binding" evidence="9">
    <location>
        <begin position="27"/>
        <end position="137"/>
    </location>
</feature>
<name>A0A9D9IDZ1_9SPIO</name>
<keyword evidence="6" id="KW-0326">Glycosidase</keyword>
<dbReference type="InterPro" id="IPR017853">
    <property type="entry name" value="GH"/>
</dbReference>
<dbReference type="Pfam" id="PF17753">
    <property type="entry name" value="Ig_mannosidase"/>
    <property type="match status" value="1"/>
</dbReference>
<dbReference type="InterPro" id="IPR054593">
    <property type="entry name" value="Beta-mannosidase-like_N2"/>
</dbReference>
<evidence type="ECO:0000256" key="2">
    <source>
        <dbReference type="ARBA" id="ARBA00004740"/>
    </source>
</evidence>
<dbReference type="InterPro" id="IPR050887">
    <property type="entry name" value="Beta-mannosidase_GH2"/>
</dbReference>
<feature type="domain" description="Beta-mannosidase Ig-fold" evidence="7">
    <location>
        <begin position="574"/>
        <end position="652"/>
    </location>
</feature>
<sequence>METILLDGRWSLSAIIADKNIPLTRTAYTLPIPGEIHDALYSEGAIEDPYKGLESLNTSFISKSGWKAEKTFSLSKNPEAQYDMLLSRPIGKAVVVINGMETGEYSDTVRIRCTDALKDGENTISIIFPPQTSNERITALGIKGGIWIESSEDYLIRSVSIESSFDGSEWIADAEITIDAFKETEVDASLSINEKSEAHAIKLRKGTESYHLQLRPGDVQLWYPNGCGQPHLYPAEVLIDGCRFMFDIGFRTIEADERLIVNGIPLFLKGASYAKEDFIPTRTDSGRIERLIRSAKSANMNVLRIDGWKPSPELYDAADRCGIMIYQTGLDSGIKELISHPSFIPRTKNTVSVLSRVKPIGFPSLPSMKTIERIGDSKKNITSPAMDYHGEEMERILMHLASNFLFPENLEKMVYLSELQQAMILEREAAEIRMDSSASGILIDRLNDSWPAAGRAAIEYGGKWKLLLYAARAFFSPLAPILYVSNDKAYIYVVNDTGKKEKAELSIKLRSFSGSKKDAREYTVEVEPGSFTKAAEFPLKRLSRADGFLYVKMATKDILRERVILLDRPKNLNLENPEIKAEFSKADARTVYIKLKASKPALYVALDAGDIKGIFSDNLISVRPSAEKTIIFTAEDDINETEFRSKLKIMNLL</sequence>
<dbReference type="GO" id="GO:0006516">
    <property type="term" value="P:glycoprotein catabolic process"/>
    <property type="evidence" value="ECO:0007669"/>
    <property type="project" value="TreeGrafter"/>
</dbReference>
<evidence type="ECO:0000259" key="9">
    <source>
        <dbReference type="Pfam" id="PF22666"/>
    </source>
</evidence>
<dbReference type="GO" id="GO:0004567">
    <property type="term" value="F:beta-mannosidase activity"/>
    <property type="evidence" value="ECO:0007669"/>
    <property type="project" value="UniProtKB-EC"/>
</dbReference>
<comment type="pathway">
    <text evidence="2">Glycan metabolism; N-glycan degradation.</text>
</comment>
<dbReference type="Gene3D" id="2.60.120.260">
    <property type="entry name" value="Galactose-binding domain-like"/>
    <property type="match status" value="1"/>
</dbReference>
<evidence type="ECO:0000256" key="4">
    <source>
        <dbReference type="ARBA" id="ARBA00022801"/>
    </source>
</evidence>
<reference evidence="10" key="1">
    <citation type="submission" date="2020-10" db="EMBL/GenBank/DDBJ databases">
        <authorList>
            <person name="Gilroy R."/>
        </authorList>
    </citation>
    <scope>NUCLEOTIDE SEQUENCE</scope>
    <source>
        <strain evidence="10">14700</strain>
    </source>
</reference>
<dbReference type="PANTHER" id="PTHR43730:SF1">
    <property type="entry name" value="BETA-MANNOSIDASE"/>
    <property type="match status" value="1"/>
</dbReference>
<dbReference type="Pfam" id="PF17786">
    <property type="entry name" value="Mannosidase_ig"/>
    <property type="match status" value="1"/>
</dbReference>
<dbReference type="EMBL" id="JADIMF010000142">
    <property type="protein sequence ID" value="MBO8469796.1"/>
    <property type="molecule type" value="Genomic_DNA"/>
</dbReference>
<comment type="catalytic activity">
    <reaction evidence="1">
        <text>Hydrolysis of terminal, non-reducing beta-D-mannose residues in beta-D-mannosides.</text>
        <dbReference type="EC" id="3.2.1.25"/>
    </reaction>
</comment>
<dbReference type="Proteomes" id="UP000810292">
    <property type="component" value="Unassembled WGS sequence"/>
</dbReference>
<protein>
    <recommendedName>
        <fullName evidence="3">beta-mannosidase</fullName>
        <ecNumber evidence="3">3.2.1.25</ecNumber>
    </recommendedName>
</protein>
<organism evidence="10 11">
    <name type="scientific">Candidatus Ornithospirochaeta stercoravium</name>
    <dbReference type="NCBI Taxonomy" id="2840897"/>
    <lineage>
        <taxon>Bacteria</taxon>
        <taxon>Pseudomonadati</taxon>
        <taxon>Spirochaetota</taxon>
        <taxon>Spirochaetia</taxon>
        <taxon>Spirochaetales</taxon>
        <taxon>Spirochaetaceae</taxon>
        <taxon>Spirochaetaceae incertae sedis</taxon>
        <taxon>Candidatus Ornithospirochaeta</taxon>
    </lineage>
</organism>
<evidence type="ECO:0000256" key="5">
    <source>
        <dbReference type="ARBA" id="ARBA00023180"/>
    </source>
</evidence>
<dbReference type="PANTHER" id="PTHR43730">
    <property type="entry name" value="BETA-MANNOSIDASE"/>
    <property type="match status" value="1"/>
</dbReference>
<dbReference type="InterPro" id="IPR013783">
    <property type="entry name" value="Ig-like_fold"/>
</dbReference>
<dbReference type="InterPro" id="IPR041447">
    <property type="entry name" value="Mannosidase_ig"/>
</dbReference>
<evidence type="ECO:0000256" key="3">
    <source>
        <dbReference type="ARBA" id="ARBA00012754"/>
    </source>
</evidence>